<evidence type="ECO:0000256" key="3">
    <source>
        <dbReference type="ARBA" id="ARBA00022475"/>
    </source>
</evidence>
<keyword evidence="11" id="KW-0325">Glycoprotein</keyword>
<evidence type="ECO:0000256" key="9">
    <source>
        <dbReference type="ARBA" id="ARBA00023157"/>
    </source>
</evidence>
<dbReference type="InterPro" id="IPR001828">
    <property type="entry name" value="ANF_lig-bd_rcpt"/>
</dbReference>
<dbReference type="InterPro" id="IPR028082">
    <property type="entry name" value="Peripla_BP_I"/>
</dbReference>
<dbReference type="SUPFAM" id="SSF53822">
    <property type="entry name" value="Periplasmic binding protein-like I"/>
    <property type="match status" value="1"/>
</dbReference>
<dbReference type="InterPro" id="IPR050726">
    <property type="entry name" value="mGluR"/>
</dbReference>
<dbReference type="PRINTS" id="PR00248">
    <property type="entry name" value="GPCRMGR"/>
</dbReference>
<feature type="transmembrane region" description="Helical" evidence="15">
    <location>
        <begin position="799"/>
        <end position="822"/>
    </location>
</feature>
<evidence type="ECO:0000256" key="11">
    <source>
        <dbReference type="ARBA" id="ARBA00023180"/>
    </source>
</evidence>
<keyword evidence="4 15" id="KW-0812">Transmembrane</keyword>
<name>A0A1J0FAU5_HOMAM</name>
<feature type="transmembrane region" description="Helical" evidence="15">
    <location>
        <begin position="580"/>
        <end position="603"/>
    </location>
</feature>
<comment type="function">
    <text evidence="13">G-protein coupled receptor for glutamate. Ligand binding causes a conformation change that triggers signaling via guanine nucleotide-binding proteins (G proteins) and modulates the activity of down-stream effectors.</text>
</comment>
<organism evidence="18">
    <name type="scientific">Homarus americanus</name>
    <name type="common">American lobster</name>
    <dbReference type="NCBI Taxonomy" id="6706"/>
    <lineage>
        <taxon>Eukaryota</taxon>
        <taxon>Metazoa</taxon>
        <taxon>Ecdysozoa</taxon>
        <taxon>Arthropoda</taxon>
        <taxon>Crustacea</taxon>
        <taxon>Multicrustacea</taxon>
        <taxon>Malacostraca</taxon>
        <taxon>Eumalacostraca</taxon>
        <taxon>Eucarida</taxon>
        <taxon>Decapoda</taxon>
        <taxon>Pleocyemata</taxon>
        <taxon>Astacidea</taxon>
        <taxon>Nephropoidea</taxon>
        <taxon>Nephropidae</taxon>
        <taxon>Homarus</taxon>
    </lineage>
</organism>
<dbReference type="CDD" id="cd15934">
    <property type="entry name" value="7tmC_mGluRs_group2_3"/>
    <property type="match status" value="1"/>
</dbReference>
<evidence type="ECO:0000256" key="14">
    <source>
        <dbReference type="SAM" id="MobiDB-lite"/>
    </source>
</evidence>
<evidence type="ECO:0000259" key="17">
    <source>
        <dbReference type="PROSITE" id="PS50259"/>
    </source>
</evidence>
<comment type="similarity">
    <text evidence="2">Belongs to the G-protein coupled receptor 3 family.</text>
</comment>
<evidence type="ECO:0000256" key="16">
    <source>
        <dbReference type="SAM" id="SignalP"/>
    </source>
</evidence>
<dbReference type="GO" id="GO:0004930">
    <property type="term" value="F:G protein-coupled receptor activity"/>
    <property type="evidence" value="ECO:0007669"/>
    <property type="project" value="UniProtKB-KW"/>
</dbReference>
<dbReference type="InterPro" id="IPR017979">
    <property type="entry name" value="GPCR_3_CS"/>
</dbReference>
<feature type="domain" description="G-protein coupled receptors family 3 profile" evidence="17">
    <location>
        <begin position="581"/>
        <end position="845"/>
    </location>
</feature>
<dbReference type="FunFam" id="3.40.50.2300:FF:000009">
    <property type="entry name" value="Glutamate receptor, metabotropic 4"/>
    <property type="match status" value="1"/>
</dbReference>
<dbReference type="FunFam" id="2.10.50.30:FF:000001">
    <property type="entry name" value="metabotropic glutamate receptor 1"/>
    <property type="match status" value="1"/>
</dbReference>
<feature type="chain" id="PRO_5013017833" evidence="16">
    <location>
        <begin position="33"/>
        <end position="894"/>
    </location>
</feature>
<dbReference type="InterPro" id="IPR000162">
    <property type="entry name" value="GPCR_3_mtglu_rcpt"/>
</dbReference>
<evidence type="ECO:0000256" key="15">
    <source>
        <dbReference type="SAM" id="Phobius"/>
    </source>
</evidence>
<dbReference type="GO" id="GO:0005886">
    <property type="term" value="C:plasma membrane"/>
    <property type="evidence" value="ECO:0007669"/>
    <property type="project" value="UniProtKB-SubCell"/>
</dbReference>
<dbReference type="InterPro" id="IPR000337">
    <property type="entry name" value="GPCR_3"/>
</dbReference>
<evidence type="ECO:0000256" key="5">
    <source>
        <dbReference type="ARBA" id="ARBA00022729"/>
    </source>
</evidence>
<feature type="transmembrane region" description="Helical" evidence="15">
    <location>
        <begin position="619"/>
        <end position="641"/>
    </location>
</feature>
<evidence type="ECO:0000256" key="1">
    <source>
        <dbReference type="ARBA" id="ARBA00004651"/>
    </source>
</evidence>
<dbReference type="Pfam" id="PF00003">
    <property type="entry name" value="7tm_3"/>
    <property type="match status" value="1"/>
</dbReference>
<dbReference type="Pfam" id="PF07562">
    <property type="entry name" value="NCD3G"/>
    <property type="match status" value="1"/>
</dbReference>
<evidence type="ECO:0000256" key="2">
    <source>
        <dbReference type="ARBA" id="ARBA00007242"/>
    </source>
</evidence>
<feature type="compositionally biased region" description="Polar residues" evidence="14">
    <location>
        <begin position="871"/>
        <end position="882"/>
    </location>
</feature>
<keyword evidence="3" id="KW-1003">Cell membrane</keyword>
<dbReference type="Pfam" id="PF01094">
    <property type="entry name" value="ANF_receptor"/>
    <property type="match status" value="1"/>
</dbReference>
<dbReference type="PRINTS" id="PR00593">
    <property type="entry name" value="MTABOTROPICR"/>
</dbReference>
<feature type="transmembrane region" description="Helical" evidence="15">
    <location>
        <begin position="740"/>
        <end position="759"/>
    </location>
</feature>
<evidence type="ECO:0000256" key="12">
    <source>
        <dbReference type="ARBA" id="ARBA00023224"/>
    </source>
</evidence>
<keyword evidence="12" id="KW-0807">Transducer</keyword>
<reference evidence="18" key="1">
    <citation type="submission" date="2016-03" db="EMBL/GenBank/DDBJ databases">
        <title>Ion channel discovery via a de novo neural transcriptome of the American lobster (Homarus americanus) and Jonah crab (Cancer borealis).</title>
        <authorList>
            <person name="Schulz D.J."/>
            <person name="Marder E."/>
            <person name="Northcutt A.J."/>
        </authorList>
    </citation>
    <scope>NUCLEOTIDE SEQUENCE</scope>
</reference>
<dbReference type="PROSITE" id="PS00981">
    <property type="entry name" value="G_PROTEIN_RECEP_F3_3"/>
    <property type="match status" value="1"/>
</dbReference>
<dbReference type="InterPro" id="IPR011500">
    <property type="entry name" value="GPCR_3_9-Cys_dom"/>
</dbReference>
<dbReference type="Gene3D" id="3.40.50.2300">
    <property type="match status" value="2"/>
</dbReference>
<sequence length="894" mass="98738">MVGGRRAGSTVLVWAWVSWLASVILLLGQIRSEVTATGVQSSGDLMLGGLFPVHEKGDKTPCSSAVYDRGLQRLEAMLYAVDLINSDSNLLPNITLGVHILDTCSKDTYALNQSLEFIRVSLDALDTSGLECSDGKAPRVKYRAKPVRGVVGGSYSSVSLQVANLFRLFHIPQVSPASTARALSDKGRYEFFARTVPPDTFQAMAMMDVMQLFNWSYISTIHSEGSYGEFGIEVIHDLAMERNICIAVSEKIPHNADHKVFDTAVGNLLKKPTARAVVLFTRAEDARGVLAAARRLNLTSYFHWVASDGWGKQSHLVEGLQDVAEGAITVELTSQVVKGFDTYMSKLTPEKNERNPWFKEYWETFFGCKLGPPGSDLACPSTKRITKEAGYQQDPKVQFVVDAVYSFAYALTNLQQSKCPGVSYVCEAMNKYDGGDFYREYLLNVSFTGVVGSQVNFDERGDGPARYTIYNFRKIPNSHNYNYSVVGSWYSKLDLNLSEVSWSGNSYTIPTSVCSRPCQVGEIKIMQQGDTCCWICTPCKDWEMMVGEFTCQDCGPGRWPYDDKMGCFDLPHKYMQWTSIFALVPVAISCLGIVLTLTVIIIFTKHDDTPIVKASGRELSYMLLCGILICYLNTFLLLAMPGATICALQRFGVGFGFSMIYGALLTKTNRISRIFDSASRSARRPGFISPKSQVIITCSLVSVQVVATVVWLIIEPPGARFDYPTRDQAILKCRIKDSSFLLSLIYNMVLITTCTVYAVKTRKIPENFNESKFIGFTMYTTCIIWLAFVPIYFGTGNSYEVQITTLCVAISLSASVALVCLYSPKIYIIVFHPDKNVRKLTMNSATYKKAPTASSAASVNHGSEGVKLQTVPGTPSRTATEGGSQGAMENEALL</sequence>
<feature type="transmembrane region" description="Helical" evidence="15">
    <location>
        <begin position="694"/>
        <end position="714"/>
    </location>
</feature>
<evidence type="ECO:0000256" key="8">
    <source>
        <dbReference type="ARBA" id="ARBA00023136"/>
    </source>
</evidence>
<dbReference type="InterPro" id="IPR017978">
    <property type="entry name" value="GPCR_3_C"/>
</dbReference>
<keyword evidence="6 15" id="KW-1133">Transmembrane helix</keyword>
<dbReference type="PROSITE" id="PS50259">
    <property type="entry name" value="G_PROTEIN_RECEP_F3_4"/>
    <property type="match status" value="1"/>
</dbReference>
<protein>
    <submittedName>
        <fullName evidence="18">Metabotropic glutamate receptor type 1</fullName>
    </submittedName>
</protein>
<evidence type="ECO:0000256" key="10">
    <source>
        <dbReference type="ARBA" id="ARBA00023170"/>
    </source>
</evidence>
<proteinExistence type="evidence at transcript level"/>
<keyword evidence="5 16" id="KW-0732">Signal</keyword>
<feature type="region of interest" description="Disordered" evidence="14">
    <location>
        <begin position="855"/>
        <end position="894"/>
    </location>
</feature>
<dbReference type="InterPro" id="IPR038550">
    <property type="entry name" value="GPCR_3_9-Cys_sf"/>
</dbReference>
<feature type="transmembrane region" description="Helical" evidence="15">
    <location>
        <begin position="647"/>
        <end position="665"/>
    </location>
</feature>
<keyword evidence="9" id="KW-1015">Disulfide bond</keyword>
<evidence type="ECO:0000256" key="13">
    <source>
        <dbReference type="ARBA" id="ARBA00054813"/>
    </source>
</evidence>
<keyword evidence="10 18" id="KW-0675">Receptor</keyword>
<evidence type="ECO:0000256" key="7">
    <source>
        <dbReference type="ARBA" id="ARBA00023040"/>
    </source>
</evidence>
<accession>A0A1J0FAU5</accession>
<dbReference type="AlphaFoldDB" id="A0A1J0FAU5"/>
<evidence type="ECO:0000313" key="18">
    <source>
        <dbReference type="EMBL" id="APC26114.1"/>
    </source>
</evidence>
<feature type="signal peptide" evidence="16">
    <location>
        <begin position="1"/>
        <end position="32"/>
    </location>
</feature>
<dbReference type="PANTHER" id="PTHR24060">
    <property type="entry name" value="METABOTROPIC GLUTAMATE RECEPTOR"/>
    <property type="match status" value="1"/>
</dbReference>
<dbReference type="EMBL" id="KU986885">
    <property type="protein sequence ID" value="APC26114.1"/>
    <property type="molecule type" value="mRNA"/>
</dbReference>
<dbReference type="Gene3D" id="2.10.50.30">
    <property type="entry name" value="GPCR, family 3, nine cysteines domain"/>
    <property type="match status" value="1"/>
</dbReference>
<feature type="transmembrane region" description="Helical" evidence="15">
    <location>
        <begin position="771"/>
        <end position="793"/>
    </location>
</feature>
<evidence type="ECO:0000256" key="6">
    <source>
        <dbReference type="ARBA" id="ARBA00022989"/>
    </source>
</evidence>
<dbReference type="OrthoDB" id="425344at2759"/>
<comment type="subcellular location">
    <subcellularLocation>
        <location evidence="1">Cell membrane</location>
        <topology evidence="1">Multi-pass membrane protein</topology>
    </subcellularLocation>
</comment>
<keyword evidence="8 15" id="KW-0472">Membrane</keyword>
<evidence type="ECO:0000256" key="4">
    <source>
        <dbReference type="ARBA" id="ARBA00022692"/>
    </source>
</evidence>
<keyword evidence="7" id="KW-0297">G-protein coupled receptor</keyword>